<reference evidence="1 2" key="1">
    <citation type="journal article" date="2020" name="Cell">
        <title>Large-Scale Comparative Analyses of Tick Genomes Elucidate Their Genetic Diversity and Vector Capacities.</title>
        <authorList>
            <consortium name="Tick Genome and Microbiome Consortium (TIGMIC)"/>
            <person name="Jia N."/>
            <person name="Wang J."/>
            <person name="Shi W."/>
            <person name="Du L."/>
            <person name="Sun Y."/>
            <person name="Zhan W."/>
            <person name="Jiang J.F."/>
            <person name="Wang Q."/>
            <person name="Zhang B."/>
            <person name="Ji P."/>
            <person name="Bell-Sakyi L."/>
            <person name="Cui X.M."/>
            <person name="Yuan T.T."/>
            <person name="Jiang B.G."/>
            <person name="Yang W.F."/>
            <person name="Lam T.T."/>
            <person name="Chang Q.C."/>
            <person name="Ding S.J."/>
            <person name="Wang X.J."/>
            <person name="Zhu J.G."/>
            <person name="Ruan X.D."/>
            <person name="Zhao L."/>
            <person name="Wei J.T."/>
            <person name="Ye R.Z."/>
            <person name="Que T.C."/>
            <person name="Du C.H."/>
            <person name="Zhou Y.H."/>
            <person name="Cheng J.X."/>
            <person name="Dai P.F."/>
            <person name="Guo W.B."/>
            <person name="Han X.H."/>
            <person name="Huang E.J."/>
            <person name="Li L.F."/>
            <person name="Wei W."/>
            <person name="Gao Y.C."/>
            <person name="Liu J.Z."/>
            <person name="Shao H.Z."/>
            <person name="Wang X."/>
            <person name="Wang C.C."/>
            <person name="Yang T.C."/>
            <person name="Huo Q.B."/>
            <person name="Li W."/>
            <person name="Chen H.Y."/>
            <person name="Chen S.E."/>
            <person name="Zhou L.G."/>
            <person name="Ni X.B."/>
            <person name="Tian J.H."/>
            <person name="Sheng Y."/>
            <person name="Liu T."/>
            <person name="Pan Y.S."/>
            <person name="Xia L.Y."/>
            <person name="Li J."/>
            <person name="Zhao F."/>
            <person name="Cao W.C."/>
        </authorList>
    </citation>
    <scope>NUCLEOTIDE SEQUENCE [LARGE SCALE GENOMIC DNA]</scope>
    <source>
        <strain evidence="1">HaeL-2018</strain>
    </source>
</reference>
<keyword evidence="2" id="KW-1185">Reference proteome</keyword>
<proteinExistence type="predicted"/>
<accession>A0A9J6FGE9</accession>
<gene>
    <name evidence="1" type="ORF">HPB48_003894</name>
</gene>
<organism evidence="1 2">
    <name type="scientific">Haemaphysalis longicornis</name>
    <name type="common">Bush tick</name>
    <dbReference type="NCBI Taxonomy" id="44386"/>
    <lineage>
        <taxon>Eukaryota</taxon>
        <taxon>Metazoa</taxon>
        <taxon>Ecdysozoa</taxon>
        <taxon>Arthropoda</taxon>
        <taxon>Chelicerata</taxon>
        <taxon>Arachnida</taxon>
        <taxon>Acari</taxon>
        <taxon>Parasitiformes</taxon>
        <taxon>Ixodida</taxon>
        <taxon>Ixodoidea</taxon>
        <taxon>Ixodidae</taxon>
        <taxon>Haemaphysalinae</taxon>
        <taxon>Haemaphysalis</taxon>
    </lineage>
</organism>
<evidence type="ECO:0000313" key="2">
    <source>
        <dbReference type="Proteomes" id="UP000821853"/>
    </source>
</evidence>
<dbReference type="AlphaFoldDB" id="A0A9J6FGE9"/>
<evidence type="ECO:0000313" key="1">
    <source>
        <dbReference type="EMBL" id="KAH9361432.1"/>
    </source>
</evidence>
<name>A0A9J6FGE9_HAELO</name>
<comment type="caution">
    <text evidence="1">The sequence shown here is derived from an EMBL/GenBank/DDBJ whole genome shotgun (WGS) entry which is preliminary data.</text>
</comment>
<dbReference type="Proteomes" id="UP000821853">
    <property type="component" value="Chromosome 1"/>
</dbReference>
<protein>
    <submittedName>
        <fullName evidence="1">Uncharacterized protein</fullName>
    </submittedName>
</protein>
<dbReference type="VEuPathDB" id="VectorBase:HLOH_040778"/>
<dbReference type="EMBL" id="JABSTR010000001">
    <property type="protein sequence ID" value="KAH9361432.1"/>
    <property type="molecule type" value="Genomic_DNA"/>
</dbReference>
<sequence length="110" mass="13204">MNIMFIKYNNSGKDTELQPGWLMSLKFEAGIHLQRIKLCFPYRRSYTGDVAQAALVPPYYHFSSDKQLLRHDLNMVGKFKKMKRERFLQFPRYFQQHLEHKLPINSTNEH</sequence>